<dbReference type="AlphaFoldDB" id="A0A1F5ZHB2"/>
<name>A0A1F5ZHB2_9BACT</name>
<protein>
    <submittedName>
        <fullName evidence="1">Uncharacterized protein</fullName>
    </submittedName>
</protein>
<gene>
    <name evidence="1" type="ORF">A2Z00_04225</name>
</gene>
<organism evidence="1 2">
    <name type="scientific">Candidatus Gottesmanbacteria bacterium RBG_13_45_10</name>
    <dbReference type="NCBI Taxonomy" id="1798370"/>
    <lineage>
        <taxon>Bacteria</taxon>
        <taxon>Candidatus Gottesmaniibacteriota</taxon>
    </lineage>
</organism>
<evidence type="ECO:0000313" key="1">
    <source>
        <dbReference type="EMBL" id="OGG11908.1"/>
    </source>
</evidence>
<accession>A0A1F5ZHB2</accession>
<comment type="caution">
    <text evidence="1">The sequence shown here is derived from an EMBL/GenBank/DDBJ whole genome shotgun (WGS) entry which is preliminary data.</text>
</comment>
<proteinExistence type="predicted"/>
<sequence length="414" mass="46091">MVETRFEESAPTSIDPFAPIRIAEGYDLGKASQDRINAFLGACGMIDQWSSTLTSLSQSPDEEILKKIKSDVALILNMQRYMTAIILMDRVSHVHAVADIAQHEVDYLTSHKIYTGELSQMRHEIDVAGSVMVQELISLIDGARDTFGLPKTSKPFGPGRLFRSDVDTNFFHAITVPIVHDYFTKPAAMYGYCDAQLQDAISPDEALSFINNAIENIPTLYENNKKMLTTSVEPLAARSVFEAIAKEIRGLAPDNHYRGITVNITIDDRGLSEELQTVYSTSVAASYGRNLKENIQKILDEMIDQKILQPDISGLFVSLAVRVTDGKLEIVNKHNIRPYPDDFDAFQKGKSRYETPSVQQISTGMAMWGHKTIAEGIRIGEMHGWLAPSNEQTFDDYGNPEKLAVTTLTLPVRA</sequence>
<dbReference type="EMBL" id="MFIZ01000010">
    <property type="protein sequence ID" value="OGG11908.1"/>
    <property type="molecule type" value="Genomic_DNA"/>
</dbReference>
<dbReference type="Proteomes" id="UP000177268">
    <property type="component" value="Unassembled WGS sequence"/>
</dbReference>
<reference evidence="1 2" key="1">
    <citation type="journal article" date="2016" name="Nat. Commun.">
        <title>Thousands of microbial genomes shed light on interconnected biogeochemical processes in an aquifer system.</title>
        <authorList>
            <person name="Anantharaman K."/>
            <person name="Brown C.T."/>
            <person name="Hug L.A."/>
            <person name="Sharon I."/>
            <person name="Castelle C.J."/>
            <person name="Probst A.J."/>
            <person name="Thomas B.C."/>
            <person name="Singh A."/>
            <person name="Wilkins M.J."/>
            <person name="Karaoz U."/>
            <person name="Brodie E.L."/>
            <person name="Williams K.H."/>
            <person name="Hubbard S.S."/>
            <person name="Banfield J.F."/>
        </authorList>
    </citation>
    <scope>NUCLEOTIDE SEQUENCE [LARGE SCALE GENOMIC DNA]</scope>
</reference>
<evidence type="ECO:0000313" key="2">
    <source>
        <dbReference type="Proteomes" id="UP000177268"/>
    </source>
</evidence>
<dbReference type="STRING" id="1798370.A2Z00_04225"/>